<dbReference type="SUPFAM" id="SSF51905">
    <property type="entry name" value="FAD/NAD(P)-binding domain"/>
    <property type="match status" value="1"/>
</dbReference>
<dbReference type="EMBL" id="SJDT01000001">
    <property type="protein sequence ID" value="TBW23681.1"/>
    <property type="molecule type" value="Genomic_DNA"/>
</dbReference>
<dbReference type="Pfam" id="PF13454">
    <property type="entry name" value="NAD_binding_9"/>
    <property type="match status" value="1"/>
</dbReference>
<dbReference type="RefSeq" id="WP_131279100.1">
    <property type="nucleotide sequence ID" value="NZ_JBHSLR010000009.1"/>
</dbReference>
<keyword evidence="3" id="KW-1185">Reference proteome</keyword>
<evidence type="ECO:0000313" key="3">
    <source>
        <dbReference type="Proteomes" id="UP000293036"/>
    </source>
</evidence>
<dbReference type="Gene3D" id="3.50.50.60">
    <property type="entry name" value="FAD/NAD(P)-binding domain"/>
    <property type="match status" value="1"/>
</dbReference>
<protein>
    <recommendedName>
        <fullName evidence="1">FAD-dependent urate hydroxylase HpyO/Asp monooxygenase CreE-like FAD/NAD(P)-binding domain-containing protein</fullName>
    </recommendedName>
</protein>
<dbReference type="InterPro" id="IPR038732">
    <property type="entry name" value="HpyO/CreE_NAD-binding"/>
</dbReference>
<proteinExistence type="predicted"/>
<evidence type="ECO:0000313" key="2">
    <source>
        <dbReference type="EMBL" id="TBW23681.1"/>
    </source>
</evidence>
<dbReference type="InterPro" id="IPR036188">
    <property type="entry name" value="FAD/NAD-bd_sf"/>
</dbReference>
<organism evidence="2 3">
    <name type="scientific">Arcanobacterium bovis</name>
    <dbReference type="NCBI Taxonomy" id="2529275"/>
    <lineage>
        <taxon>Bacteria</taxon>
        <taxon>Bacillati</taxon>
        <taxon>Actinomycetota</taxon>
        <taxon>Actinomycetes</taxon>
        <taxon>Actinomycetales</taxon>
        <taxon>Actinomycetaceae</taxon>
        <taxon>Arcanobacterium</taxon>
    </lineage>
</organism>
<evidence type="ECO:0000259" key="1">
    <source>
        <dbReference type="Pfam" id="PF13454"/>
    </source>
</evidence>
<dbReference type="PANTHER" id="PTHR40254:SF1">
    <property type="entry name" value="BLR0577 PROTEIN"/>
    <property type="match status" value="1"/>
</dbReference>
<reference evidence="2 3" key="1">
    <citation type="submission" date="2019-02" db="EMBL/GenBank/DDBJ databases">
        <title>Arcanobacterium bovis sp. nov., isolated from the milk of a cow with mastitis.</title>
        <authorList>
            <person name="Sammra O."/>
            <person name="Foster G."/>
            <person name="Hassan A."/>
            <person name="Alssahen M."/>
            <person name="Laemmler C."/>
            <person name="Borowiak M."/>
            <person name="Malorny B."/>
            <person name="Abdulmawjood A."/>
        </authorList>
    </citation>
    <scope>NUCLEOTIDE SEQUENCE [LARGE SCALE GENOMIC DNA]</scope>
    <source>
        <strain evidence="2 3">C605018/01/1</strain>
    </source>
</reference>
<dbReference type="OrthoDB" id="3653265at2"/>
<dbReference type="InterPro" id="IPR052189">
    <property type="entry name" value="L-asp_N-monooxygenase_NS-form"/>
</dbReference>
<gene>
    <name evidence="2" type="ORF">EZJ44_00625</name>
</gene>
<dbReference type="Proteomes" id="UP000293036">
    <property type="component" value="Unassembled WGS sequence"/>
</dbReference>
<comment type="caution">
    <text evidence="2">The sequence shown here is derived from an EMBL/GenBank/DDBJ whole genome shotgun (WGS) entry which is preliminary data.</text>
</comment>
<dbReference type="AlphaFoldDB" id="A0A4Q9V220"/>
<accession>A0A4Q9V220</accession>
<sequence length="543" mass="58874">MLSIAIVGAGPRGTAALSALAAKVTQPVTVHLFGIFNGNGVNVAGQGTPFDVTQPEYSRFNARTAIVDQFGPYRANQVPVSDANPSNDPAEFHKKLEDSVASLDTAPDFDTWAKKNYPQYVNDFPPRKVIGEYLVYCYEYVKKALPKNIELVEHGWASKVSGMPGSWRVTTGKQTFTVDELLLTVGHSLNPPKPVSLEDFGGKTRAYIPFAYPLSILDDIDADAVVAVRGAGLTFIDIALALTEGRGGKFSEDGSQYVSSKKQVKKILPLGLEGIFLDIKPNIDVVADLIGKRTLNATNKKIRESESLSEILDLIRGLTLDVLKKLDYPYPEAIFDGVVAGSAPSEGNSRGTLADSIAAYDGKRKLGAKAVFAGVFLLLADAILDVLPGKEWPNDEWETFRTWNSLVDIYGFGPPPINARKILTLIDAGVIDTSWLDKGVDALELPEAVDVVVDGVLAPGGYWPGAFPELAEIEDYLLVWNEDRKGVRISADASVLDSDLKPVKGLAAFGRITEEWELGMDTLNSSLHGQLPLWAERIQNEGV</sequence>
<feature type="domain" description="FAD-dependent urate hydroxylase HpyO/Asp monooxygenase CreE-like FAD/NAD(P)-binding" evidence="1">
    <location>
        <begin position="5"/>
        <end position="187"/>
    </location>
</feature>
<name>A0A4Q9V220_9ACTO</name>
<dbReference type="PANTHER" id="PTHR40254">
    <property type="entry name" value="BLR0577 PROTEIN"/>
    <property type="match status" value="1"/>
</dbReference>